<evidence type="ECO:0000256" key="12">
    <source>
        <dbReference type="HAMAP-Rule" id="MF_00942"/>
    </source>
</evidence>
<dbReference type="AlphaFoldDB" id="A0AAU9EFR6"/>
<comment type="function">
    <text evidence="12">DNA repair enzyme that has both DNA N-glycosylase activity and AP-lyase activity. The DNA N-glycosylase activity releases various damaged pyrimidines from DNA by cleaving the N-glycosidic bond, leaving an AP (apurinic/apyrimidinic) site. The AP-lyase activity cleaves the phosphodiester bond 3' to the AP site by a beta-elimination, leaving a 3'-terminal unsaturated sugar and a product with a terminal 5'-phosphate.</text>
</comment>
<dbReference type="Gene3D" id="1.10.1670.10">
    <property type="entry name" value="Helix-hairpin-Helix base-excision DNA repair enzymes (C-terminal)"/>
    <property type="match status" value="1"/>
</dbReference>
<dbReference type="EMBL" id="AP028679">
    <property type="protein sequence ID" value="BEQ14825.1"/>
    <property type="molecule type" value="Genomic_DNA"/>
</dbReference>
<dbReference type="GO" id="GO:0006285">
    <property type="term" value="P:base-excision repair, AP site formation"/>
    <property type="evidence" value="ECO:0007669"/>
    <property type="project" value="TreeGrafter"/>
</dbReference>
<gene>
    <name evidence="12 14" type="primary">nth</name>
    <name evidence="14" type="ORF">FAK_18910</name>
</gene>
<dbReference type="KEGG" id="dmp:FAK_18910"/>
<keyword evidence="3 12" id="KW-0479">Metal-binding</keyword>
<dbReference type="InterPro" id="IPR000445">
    <property type="entry name" value="HhH_motif"/>
</dbReference>
<dbReference type="GO" id="GO:0003677">
    <property type="term" value="F:DNA binding"/>
    <property type="evidence" value="ECO:0007669"/>
    <property type="project" value="UniProtKB-UniRule"/>
</dbReference>
<keyword evidence="14" id="KW-0540">Nuclease</keyword>
<dbReference type="Pfam" id="PF00633">
    <property type="entry name" value="HHH"/>
    <property type="match status" value="1"/>
</dbReference>
<evidence type="ECO:0000256" key="10">
    <source>
        <dbReference type="ARBA" id="ARBA00023239"/>
    </source>
</evidence>
<dbReference type="PIRSF" id="PIRSF001435">
    <property type="entry name" value="Nth"/>
    <property type="match status" value="1"/>
</dbReference>
<dbReference type="GO" id="GO:0051539">
    <property type="term" value="F:4 iron, 4 sulfur cluster binding"/>
    <property type="evidence" value="ECO:0007669"/>
    <property type="project" value="UniProtKB-UniRule"/>
</dbReference>
<evidence type="ECO:0000256" key="8">
    <source>
        <dbReference type="ARBA" id="ARBA00023125"/>
    </source>
</evidence>
<evidence type="ECO:0000256" key="5">
    <source>
        <dbReference type="ARBA" id="ARBA00022801"/>
    </source>
</evidence>
<keyword evidence="4 12" id="KW-0227">DNA damage</keyword>
<keyword evidence="5 12" id="KW-0378">Hydrolase</keyword>
<dbReference type="NCBIfam" id="TIGR01083">
    <property type="entry name" value="nth"/>
    <property type="match status" value="1"/>
</dbReference>
<feature type="binding site" evidence="12">
    <location>
        <position position="212"/>
    </location>
    <ligand>
        <name>[4Fe-4S] cluster</name>
        <dbReference type="ChEBI" id="CHEBI:49883"/>
    </ligand>
</feature>
<dbReference type="Proteomes" id="UP001366166">
    <property type="component" value="Chromosome"/>
</dbReference>
<keyword evidence="6 12" id="KW-0408">Iron</keyword>
<dbReference type="InterPro" id="IPR003265">
    <property type="entry name" value="HhH-GPD_domain"/>
</dbReference>
<feature type="binding site" evidence="12">
    <location>
        <position position="218"/>
    </location>
    <ligand>
        <name>[4Fe-4S] cluster</name>
        <dbReference type="ChEBI" id="CHEBI:49883"/>
    </ligand>
</feature>
<dbReference type="InterPro" id="IPR011257">
    <property type="entry name" value="DNA_glycosylase"/>
</dbReference>
<dbReference type="Pfam" id="PF00730">
    <property type="entry name" value="HhH-GPD"/>
    <property type="match status" value="1"/>
</dbReference>
<dbReference type="GO" id="GO:0046872">
    <property type="term" value="F:metal ion binding"/>
    <property type="evidence" value="ECO:0007669"/>
    <property type="project" value="UniProtKB-KW"/>
</dbReference>
<evidence type="ECO:0000256" key="7">
    <source>
        <dbReference type="ARBA" id="ARBA00023014"/>
    </source>
</evidence>
<evidence type="ECO:0000256" key="1">
    <source>
        <dbReference type="ARBA" id="ARBA00008343"/>
    </source>
</evidence>
<evidence type="ECO:0000256" key="11">
    <source>
        <dbReference type="ARBA" id="ARBA00023295"/>
    </source>
</evidence>
<dbReference type="SMART" id="SM00478">
    <property type="entry name" value="ENDO3c"/>
    <property type="match status" value="1"/>
</dbReference>
<dbReference type="SUPFAM" id="SSF48150">
    <property type="entry name" value="DNA-glycosylase"/>
    <property type="match status" value="1"/>
</dbReference>
<dbReference type="InterPro" id="IPR023170">
    <property type="entry name" value="HhH_base_excis_C"/>
</dbReference>
<accession>A0AAU9EFR6</accession>
<dbReference type="PANTHER" id="PTHR10359:SF18">
    <property type="entry name" value="ENDONUCLEASE III"/>
    <property type="match status" value="1"/>
</dbReference>
<keyword evidence="8 12" id="KW-0238">DNA-binding</keyword>
<evidence type="ECO:0000256" key="3">
    <source>
        <dbReference type="ARBA" id="ARBA00022723"/>
    </source>
</evidence>
<comment type="similarity">
    <text evidence="1 12">Belongs to the Nth/MutY family.</text>
</comment>
<keyword evidence="14" id="KW-0255">Endonuclease</keyword>
<keyword evidence="15" id="KW-1185">Reference proteome</keyword>
<dbReference type="PANTHER" id="PTHR10359">
    <property type="entry name" value="A/G-SPECIFIC ADENINE GLYCOSYLASE/ENDONUCLEASE III"/>
    <property type="match status" value="1"/>
</dbReference>
<name>A0AAU9EFR6_9BACT</name>
<dbReference type="GO" id="GO:0140078">
    <property type="term" value="F:class I DNA-(apurinic or apyrimidinic site) endonuclease activity"/>
    <property type="evidence" value="ECO:0007669"/>
    <property type="project" value="UniProtKB-EC"/>
</dbReference>
<dbReference type="CDD" id="cd00056">
    <property type="entry name" value="ENDO3c"/>
    <property type="match status" value="1"/>
</dbReference>
<proteinExistence type="inferred from homology"/>
<evidence type="ECO:0000256" key="2">
    <source>
        <dbReference type="ARBA" id="ARBA00022485"/>
    </source>
</evidence>
<dbReference type="GO" id="GO:0019104">
    <property type="term" value="F:DNA N-glycosylase activity"/>
    <property type="evidence" value="ECO:0007669"/>
    <property type="project" value="UniProtKB-UniRule"/>
</dbReference>
<dbReference type="PROSITE" id="PS01155">
    <property type="entry name" value="ENDONUCLEASE_III_2"/>
    <property type="match status" value="1"/>
</dbReference>
<evidence type="ECO:0000256" key="9">
    <source>
        <dbReference type="ARBA" id="ARBA00023204"/>
    </source>
</evidence>
<evidence type="ECO:0000256" key="6">
    <source>
        <dbReference type="ARBA" id="ARBA00023004"/>
    </source>
</evidence>
<protein>
    <recommendedName>
        <fullName evidence="12">Endonuclease III</fullName>
        <ecNumber evidence="12">4.2.99.18</ecNumber>
    </recommendedName>
    <alternativeName>
        <fullName evidence="12">DNA-(apurinic or apyrimidinic site) lyase</fullName>
    </alternativeName>
</protein>
<keyword evidence="7 12" id="KW-0411">Iron-sulfur</keyword>
<keyword evidence="2 12" id="KW-0004">4Fe-4S</keyword>
<reference evidence="15" key="1">
    <citation type="journal article" date="2023" name="Arch. Microbiol.">
        <title>Desulfoferula mesophilus gen. nov. sp. nov., a mesophilic sulfate-reducing bacterium isolated from a brackish lake sediment.</title>
        <authorList>
            <person name="Watanabe T."/>
            <person name="Yabe T."/>
            <person name="Tsuji J.M."/>
            <person name="Fukui M."/>
        </authorList>
    </citation>
    <scope>NUCLEOTIDE SEQUENCE [LARGE SCALE GENOMIC DNA]</scope>
    <source>
        <strain evidence="15">12FAK</strain>
    </source>
</reference>
<feature type="binding site" evidence="12">
    <location>
        <position position="209"/>
    </location>
    <ligand>
        <name>[4Fe-4S] cluster</name>
        <dbReference type="ChEBI" id="CHEBI:49883"/>
    </ligand>
</feature>
<dbReference type="InterPro" id="IPR005759">
    <property type="entry name" value="Nth"/>
</dbReference>
<feature type="binding site" evidence="12">
    <location>
        <position position="202"/>
    </location>
    <ligand>
        <name>[4Fe-4S] cluster</name>
        <dbReference type="ChEBI" id="CHEBI:49883"/>
    </ligand>
</feature>
<evidence type="ECO:0000259" key="13">
    <source>
        <dbReference type="SMART" id="SM00478"/>
    </source>
</evidence>
<dbReference type="FunFam" id="1.10.1670.10:FF:000001">
    <property type="entry name" value="Endonuclease III"/>
    <property type="match status" value="1"/>
</dbReference>
<organism evidence="14 15">
    <name type="scientific">Desulfoferula mesophila</name>
    <dbReference type="NCBI Taxonomy" id="3058419"/>
    <lineage>
        <taxon>Bacteria</taxon>
        <taxon>Pseudomonadati</taxon>
        <taxon>Thermodesulfobacteriota</taxon>
        <taxon>Desulfarculia</taxon>
        <taxon>Desulfarculales</taxon>
        <taxon>Desulfarculaceae</taxon>
        <taxon>Desulfoferula</taxon>
    </lineage>
</organism>
<dbReference type="EC" id="4.2.99.18" evidence="12"/>
<evidence type="ECO:0000313" key="15">
    <source>
        <dbReference type="Proteomes" id="UP001366166"/>
    </source>
</evidence>
<keyword evidence="11 12" id="KW-0326">Glycosidase</keyword>
<evidence type="ECO:0000256" key="4">
    <source>
        <dbReference type="ARBA" id="ARBA00022763"/>
    </source>
</evidence>
<dbReference type="InterPro" id="IPR004036">
    <property type="entry name" value="Endonuclease-III-like_CS2"/>
</dbReference>
<dbReference type="FunFam" id="1.10.340.30:FF:000001">
    <property type="entry name" value="Endonuclease III"/>
    <property type="match status" value="1"/>
</dbReference>
<dbReference type="HAMAP" id="MF_00942">
    <property type="entry name" value="Nth"/>
    <property type="match status" value="1"/>
</dbReference>
<feature type="domain" description="HhH-GPD" evidence="13">
    <location>
        <begin position="53"/>
        <end position="200"/>
    </location>
</feature>
<evidence type="ECO:0000313" key="14">
    <source>
        <dbReference type="EMBL" id="BEQ14825.1"/>
    </source>
</evidence>
<keyword evidence="9 12" id="KW-0234">DNA repair</keyword>
<sequence length="229" mass="24953">MAGDKGNKSGRGFTPPDPARVKAVLAALNKLYPKAKCALNYRTPWELLVATILSAQCTDQRVNQVTPDLFAKYPGVADFAKAGLPELEEAVRSTGFFRNKAKSIKGAAQAIMEKHAGQVPDNLDELVKLPGVGRKTANVVLGDAFGVPGITVDTHVGRVCRRLEFTDQTDAVKAEFALMEIIPQKRWTPFSHQVITHGRQVCHSRKPDCPGCGLLKHCPFGQEHLADQD</sequence>
<dbReference type="Gene3D" id="1.10.340.30">
    <property type="entry name" value="Hypothetical protein, domain 2"/>
    <property type="match status" value="1"/>
</dbReference>
<keyword evidence="10 12" id="KW-0456">Lyase</keyword>
<comment type="catalytic activity">
    <reaction evidence="12">
        <text>2'-deoxyribonucleotide-(2'-deoxyribose 5'-phosphate)-2'-deoxyribonucleotide-DNA = a 3'-end 2'-deoxyribonucleotide-(2,3-dehydro-2,3-deoxyribose 5'-phosphate)-DNA + a 5'-end 5'-phospho-2'-deoxyribonucleoside-DNA + H(+)</text>
        <dbReference type="Rhea" id="RHEA:66592"/>
        <dbReference type="Rhea" id="RHEA-COMP:13180"/>
        <dbReference type="Rhea" id="RHEA-COMP:16897"/>
        <dbReference type="Rhea" id="RHEA-COMP:17067"/>
        <dbReference type="ChEBI" id="CHEBI:15378"/>
        <dbReference type="ChEBI" id="CHEBI:136412"/>
        <dbReference type="ChEBI" id="CHEBI:157695"/>
        <dbReference type="ChEBI" id="CHEBI:167181"/>
        <dbReference type="EC" id="4.2.99.18"/>
    </reaction>
</comment>
<dbReference type="RefSeq" id="WP_338606497.1">
    <property type="nucleotide sequence ID" value="NZ_AP028679.1"/>
</dbReference>
<comment type="cofactor">
    <cofactor evidence="12">
        <name>[4Fe-4S] cluster</name>
        <dbReference type="ChEBI" id="CHEBI:49883"/>
    </cofactor>
    <text evidence="12">Binds 1 [4Fe-4S] cluster.</text>
</comment>